<evidence type="ECO:0000256" key="2">
    <source>
        <dbReference type="ARBA" id="ARBA00022490"/>
    </source>
</evidence>
<dbReference type="GO" id="GO:0006364">
    <property type="term" value="P:rRNA processing"/>
    <property type="evidence" value="ECO:0007669"/>
    <property type="project" value="UniProtKB-KW"/>
</dbReference>
<dbReference type="InterPro" id="IPR019614">
    <property type="entry name" value="SAM-dep_methyl-trfase"/>
</dbReference>
<evidence type="ECO:0000259" key="9">
    <source>
        <dbReference type="SMART" id="SM00359"/>
    </source>
</evidence>
<keyword evidence="4 10" id="KW-0489">Methyltransferase</keyword>
<dbReference type="Gene3D" id="3.40.50.150">
    <property type="entry name" value="Vaccinia Virus protein VP39"/>
    <property type="match status" value="1"/>
</dbReference>
<comment type="similarity">
    <text evidence="8">Belongs to the methyltransferase superfamily. RlmI family.</text>
</comment>
<keyword evidence="7" id="KW-0694">RNA-binding</keyword>
<gene>
    <name evidence="10" type="ORF">EV197_2361</name>
</gene>
<reference evidence="10 11" key="1">
    <citation type="submission" date="2019-02" db="EMBL/GenBank/DDBJ databases">
        <title>Genomic Encyclopedia of Type Strains, Phase IV (KMG-IV): sequencing the most valuable type-strain genomes for metagenomic binning, comparative biology and taxonomic classification.</title>
        <authorList>
            <person name="Goeker M."/>
        </authorList>
    </citation>
    <scope>NUCLEOTIDE SEQUENCE [LARGE SCALE GENOMIC DNA]</scope>
    <source>
        <strain evidence="10 11">DSM 17196</strain>
    </source>
</reference>
<dbReference type="SUPFAM" id="SSF53335">
    <property type="entry name" value="S-adenosyl-L-methionine-dependent methyltransferases"/>
    <property type="match status" value="1"/>
</dbReference>
<comment type="caution">
    <text evidence="10">The sequence shown here is derived from an EMBL/GenBank/DDBJ whole genome shotgun (WGS) entry which is preliminary data.</text>
</comment>
<evidence type="ECO:0000256" key="4">
    <source>
        <dbReference type="ARBA" id="ARBA00022603"/>
    </source>
</evidence>
<accession>A0A4Q7P314</accession>
<feature type="domain" description="PUA" evidence="9">
    <location>
        <begin position="12"/>
        <end position="98"/>
    </location>
</feature>
<dbReference type="CDD" id="cd21153">
    <property type="entry name" value="PUA_RlmI"/>
    <property type="match status" value="1"/>
</dbReference>
<evidence type="ECO:0000256" key="1">
    <source>
        <dbReference type="ARBA" id="ARBA00004496"/>
    </source>
</evidence>
<dbReference type="InterPro" id="IPR041532">
    <property type="entry name" value="RlmI-like_PUA"/>
</dbReference>
<dbReference type="InterPro" id="IPR036974">
    <property type="entry name" value="PUA_sf"/>
</dbReference>
<dbReference type="AlphaFoldDB" id="A0A4Q7P314"/>
<dbReference type="PANTHER" id="PTHR42873">
    <property type="entry name" value="RIBOSOMAL RNA LARGE SUBUNIT METHYLTRANSFERASE"/>
    <property type="match status" value="1"/>
</dbReference>
<dbReference type="Pfam" id="PF10672">
    <property type="entry name" value="Methyltrans_SAM"/>
    <property type="match status" value="1"/>
</dbReference>
<dbReference type="CDD" id="cd02440">
    <property type="entry name" value="AdoMet_MTases"/>
    <property type="match status" value="1"/>
</dbReference>
<dbReference type="OrthoDB" id="9805492at2"/>
<dbReference type="EMBL" id="SGXE01000002">
    <property type="protein sequence ID" value="RZS93780.1"/>
    <property type="molecule type" value="Genomic_DNA"/>
</dbReference>
<dbReference type="Gene3D" id="3.30.750.80">
    <property type="entry name" value="RNA methyltransferase domain (HRMD) like"/>
    <property type="match status" value="1"/>
</dbReference>
<dbReference type="GO" id="GO:0005737">
    <property type="term" value="C:cytoplasm"/>
    <property type="evidence" value="ECO:0007669"/>
    <property type="project" value="UniProtKB-SubCell"/>
</dbReference>
<dbReference type="InterPro" id="IPR002478">
    <property type="entry name" value="PUA"/>
</dbReference>
<evidence type="ECO:0000256" key="6">
    <source>
        <dbReference type="ARBA" id="ARBA00022691"/>
    </source>
</evidence>
<dbReference type="GO" id="GO:0008168">
    <property type="term" value="F:methyltransferase activity"/>
    <property type="evidence" value="ECO:0007669"/>
    <property type="project" value="UniProtKB-KW"/>
</dbReference>
<dbReference type="PROSITE" id="PS50890">
    <property type="entry name" value="PUA"/>
    <property type="match status" value="1"/>
</dbReference>
<keyword evidence="5 10" id="KW-0808">Transferase</keyword>
<dbReference type="CDD" id="cd11572">
    <property type="entry name" value="RlmI_M_like"/>
    <property type="match status" value="1"/>
</dbReference>
<dbReference type="Pfam" id="PF17785">
    <property type="entry name" value="PUA_3"/>
    <property type="match status" value="1"/>
</dbReference>
<evidence type="ECO:0000313" key="10">
    <source>
        <dbReference type="EMBL" id="RZS93780.1"/>
    </source>
</evidence>
<keyword evidence="3" id="KW-0698">rRNA processing</keyword>
<dbReference type="SMART" id="SM00359">
    <property type="entry name" value="PUA"/>
    <property type="match status" value="1"/>
</dbReference>
<dbReference type="GO" id="GO:0003723">
    <property type="term" value="F:RNA binding"/>
    <property type="evidence" value="ECO:0007669"/>
    <property type="project" value="UniProtKB-KW"/>
</dbReference>
<evidence type="ECO:0000256" key="8">
    <source>
        <dbReference type="ARBA" id="ARBA00038091"/>
    </source>
</evidence>
<dbReference type="SUPFAM" id="SSF88697">
    <property type="entry name" value="PUA domain-like"/>
    <property type="match status" value="1"/>
</dbReference>
<keyword evidence="6" id="KW-0949">S-adenosyl-L-methionine</keyword>
<dbReference type="InterPro" id="IPR029063">
    <property type="entry name" value="SAM-dependent_MTases_sf"/>
</dbReference>
<protein>
    <submittedName>
        <fullName evidence="10">23S rRNA (Cytosine1962-C5)-methyltransferase</fullName>
    </submittedName>
</protein>
<evidence type="ECO:0000256" key="5">
    <source>
        <dbReference type="ARBA" id="ARBA00022679"/>
    </source>
</evidence>
<keyword evidence="11" id="KW-1185">Reference proteome</keyword>
<evidence type="ECO:0000256" key="3">
    <source>
        <dbReference type="ARBA" id="ARBA00022552"/>
    </source>
</evidence>
<sequence>MNLTPTESIDKIAIKLTPKAEKFVKKGHPWIFESSIVKQNKEGKAGDLCIIFDQSKNNFLACGLYDPDSPIRIKVLQVHKAATINEHWFQQKIVAAFHKRRDLLQTDTNSYRLIFGENDGLPGLIADVYDTVLVLKLYSFIWFPYLHWIVKSLIKESNAKICVLRLSRALQKKENSLKLKEGDVLHGVLENEVVIFKEHGVLFSANVIKGHKTGYFLDHRHNRKQIGDLAANKTVLDVFSYAGGFSVHALVGGAKEVTSIDISKQALALAKANANLNDYKGTHHTMVIDAFEGLAQLIHQGKKYDMVIIDPPSFAKQEIEVPKAIKSYEKLAGLGAALVKNKGLLVLASCTSRVSADDFFKVSEKGIVTQGLTFECIQKTFHDDDHPIGFPEGAYLKCGYYRIS</sequence>
<dbReference type="Gene3D" id="2.30.130.10">
    <property type="entry name" value="PUA domain"/>
    <property type="match status" value="1"/>
</dbReference>
<organism evidence="10 11">
    <name type="scientific">Aquimarina brevivitae</name>
    <dbReference type="NCBI Taxonomy" id="323412"/>
    <lineage>
        <taxon>Bacteria</taxon>
        <taxon>Pseudomonadati</taxon>
        <taxon>Bacteroidota</taxon>
        <taxon>Flavobacteriia</taxon>
        <taxon>Flavobacteriales</taxon>
        <taxon>Flavobacteriaceae</taxon>
        <taxon>Aquimarina</taxon>
    </lineage>
</organism>
<keyword evidence="2" id="KW-0963">Cytoplasm</keyword>
<comment type="subcellular location">
    <subcellularLocation>
        <location evidence="1">Cytoplasm</location>
    </subcellularLocation>
</comment>
<evidence type="ECO:0000313" key="11">
    <source>
        <dbReference type="Proteomes" id="UP000292262"/>
    </source>
</evidence>
<dbReference type="InterPro" id="IPR015947">
    <property type="entry name" value="PUA-like_sf"/>
</dbReference>
<evidence type="ECO:0000256" key="7">
    <source>
        <dbReference type="ARBA" id="ARBA00022884"/>
    </source>
</evidence>
<name>A0A4Q7P314_9FLAO</name>
<proteinExistence type="inferred from homology"/>
<dbReference type="Proteomes" id="UP000292262">
    <property type="component" value="Unassembled WGS sequence"/>
</dbReference>
<dbReference type="PANTHER" id="PTHR42873:SF1">
    <property type="entry name" value="S-ADENOSYLMETHIONINE-DEPENDENT METHYLTRANSFERASE DOMAIN-CONTAINING PROTEIN"/>
    <property type="match status" value="1"/>
</dbReference>
<dbReference type="GO" id="GO:0032259">
    <property type="term" value="P:methylation"/>
    <property type="evidence" value="ECO:0007669"/>
    <property type="project" value="UniProtKB-KW"/>
</dbReference>